<sequence>MHHVLLIDDDQPLTALFADFLRQEGFRVSCRHDGASGCELALRQQVDIVVLDIMMPGMDGIAVLRELRAQGTVPVLMLSARGDAVDRILGLELGADDYVAKPCPPRELSARIKAILRRTAVLQVGSPPAAMVVGSLTLQPERREARWLDQPLSLTGIEYNLLEVLARHAGRVVSKRQLSEQALGRDLERFDRSIDVHISSIRQKLPRQADGQSRILTIRGMGYQLLKD</sequence>
<evidence type="ECO:0000256" key="1">
    <source>
        <dbReference type="ARBA" id="ARBA00004496"/>
    </source>
</evidence>
<feature type="DNA-binding region" description="OmpR/PhoB-type" evidence="9">
    <location>
        <begin position="128"/>
        <end position="227"/>
    </location>
</feature>
<dbReference type="PANTHER" id="PTHR48111:SF39">
    <property type="entry name" value="TRANSCRIPTIONAL REGULATORY PROTEIN CPXR"/>
    <property type="match status" value="1"/>
</dbReference>
<dbReference type="SUPFAM" id="SSF52172">
    <property type="entry name" value="CheY-like"/>
    <property type="match status" value="1"/>
</dbReference>
<dbReference type="CDD" id="cd17623">
    <property type="entry name" value="REC_OmpR_CpxR"/>
    <property type="match status" value="1"/>
</dbReference>
<dbReference type="Gene3D" id="3.40.50.2300">
    <property type="match status" value="1"/>
</dbReference>
<dbReference type="GO" id="GO:0005829">
    <property type="term" value="C:cytosol"/>
    <property type="evidence" value="ECO:0007669"/>
    <property type="project" value="TreeGrafter"/>
</dbReference>
<evidence type="ECO:0000256" key="2">
    <source>
        <dbReference type="ARBA" id="ARBA00022490"/>
    </source>
</evidence>
<dbReference type="GO" id="GO:0000156">
    <property type="term" value="F:phosphorelay response regulator activity"/>
    <property type="evidence" value="ECO:0007669"/>
    <property type="project" value="TreeGrafter"/>
</dbReference>
<dbReference type="Gene3D" id="6.10.250.690">
    <property type="match status" value="1"/>
</dbReference>
<dbReference type="RefSeq" id="WP_133680813.1">
    <property type="nucleotide sequence ID" value="NZ_SNZP01000007.1"/>
</dbReference>
<keyword evidence="4" id="KW-0902">Two-component regulatory system</keyword>
<dbReference type="GO" id="GO:0006355">
    <property type="term" value="P:regulation of DNA-templated transcription"/>
    <property type="evidence" value="ECO:0007669"/>
    <property type="project" value="InterPro"/>
</dbReference>
<evidence type="ECO:0000256" key="8">
    <source>
        <dbReference type="PROSITE-ProRule" id="PRU00169"/>
    </source>
</evidence>
<comment type="caution">
    <text evidence="12">The sequence shown here is derived from an EMBL/GenBank/DDBJ whole genome shotgun (WGS) entry which is preliminary data.</text>
</comment>
<evidence type="ECO:0000256" key="4">
    <source>
        <dbReference type="ARBA" id="ARBA00023012"/>
    </source>
</evidence>
<dbReference type="Gene3D" id="1.10.10.10">
    <property type="entry name" value="Winged helix-like DNA-binding domain superfamily/Winged helix DNA-binding domain"/>
    <property type="match status" value="1"/>
</dbReference>
<dbReference type="InterPro" id="IPR001867">
    <property type="entry name" value="OmpR/PhoB-type_DNA-bd"/>
</dbReference>
<feature type="domain" description="Response regulatory" evidence="10">
    <location>
        <begin position="3"/>
        <end position="116"/>
    </location>
</feature>
<dbReference type="Pfam" id="PF00072">
    <property type="entry name" value="Response_reg"/>
    <property type="match status" value="1"/>
</dbReference>
<dbReference type="InterPro" id="IPR058124">
    <property type="entry name" value="CpxR-like_REC"/>
</dbReference>
<feature type="modified residue" description="4-aspartylphosphate" evidence="8">
    <location>
        <position position="52"/>
    </location>
</feature>
<dbReference type="EMBL" id="SNZP01000007">
    <property type="protein sequence ID" value="TDR79779.1"/>
    <property type="molecule type" value="Genomic_DNA"/>
</dbReference>
<protein>
    <submittedName>
        <fullName evidence="12">Two-component system OmpR family response regulator/two-component system response regulator CpxR</fullName>
    </submittedName>
</protein>
<dbReference type="SMART" id="SM00862">
    <property type="entry name" value="Trans_reg_C"/>
    <property type="match status" value="1"/>
</dbReference>
<evidence type="ECO:0000259" key="11">
    <source>
        <dbReference type="PROSITE" id="PS51755"/>
    </source>
</evidence>
<dbReference type="InterPro" id="IPR016032">
    <property type="entry name" value="Sig_transdc_resp-reg_C-effctor"/>
</dbReference>
<dbReference type="PROSITE" id="PS51755">
    <property type="entry name" value="OMPR_PHOB"/>
    <property type="match status" value="1"/>
</dbReference>
<dbReference type="InterPro" id="IPR036388">
    <property type="entry name" value="WH-like_DNA-bd_sf"/>
</dbReference>
<dbReference type="InterPro" id="IPR039420">
    <property type="entry name" value="WalR-like"/>
</dbReference>
<dbReference type="AlphaFoldDB" id="A0A4V3DV60"/>
<evidence type="ECO:0000256" key="7">
    <source>
        <dbReference type="ARBA" id="ARBA00023163"/>
    </source>
</evidence>
<evidence type="ECO:0000313" key="13">
    <source>
        <dbReference type="Proteomes" id="UP000295611"/>
    </source>
</evidence>
<accession>A0A4V3DV60</accession>
<dbReference type="OrthoDB" id="5295288at2"/>
<reference evidence="12 13" key="1">
    <citation type="submission" date="2019-03" db="EMBL/GenBank/DDBJ databases">
        <title>Genomic Encyclopedia of Type Strains, Phase III (KMG-III): the genomes of soil and plant-associated and newly described type strains.</title>
        <authorList>
            <person name="Whitman W."/>
        </authorList>
    </citation>
    <scope>NUCLEOTIDE SEQUENCE [LARGE SCALE GENOMIC DNA]</scope>
    <source>
        <strain evidence="12 13">CECT 8976</strain>
    </source>
</reference>
<dbReference type="SMART" id="SM00448">
    <property type="entry name" value="REC"/>
    <property type="match status" value="1"/>
</dbReference>
<gene>
    <name evidence="12" type="ORF">DFP86_107145</name>
</gene>
<keyword evidence="6 9" id="KW-0238">DNA-binding</keyword>
<dbReference type="InterPro" id="IPR001789">
    <property type="entry name" value="Sig_transdc_resp-reg_receiver"/>
</dbReference>
<evidence type="ECO:0000256" key="5">
    <source>
        <dbReference type="ARBA" id="ARBA00023015"/>
    </source>
</evidence>
<evidence type="ECO:0000313" key="12">
    <source>
        <dbReference type="EMBL" id="TDR79779.1"/>
    </source>
</evidence>
<evidence type="ECO:0000256" key="3">
    <source>
        <dbReference type="ARBA" id="ARBA00022553"/>
    </source>
</evidence>
<dbReference type="InterPro" id="IPR011006">
    <property type="entry name" value="CheY-like_superfamily"/>
</dbReference>
<keyword evidence="7" id="KW-0804">Transcription</keyword>
<organism evidence="12 13">
    <name type="scientific">Paludibacterium purpuratum</name>
    <dbReference type="NCBI Taxonomy" id="1144873"/>
    <lineage>
        <taxon>Bacteria</taxon>
        <taxon>Pseudomonadati</taxon>
        <taxon>Pseudomonadota</taxon>
        <taxon>Betaproteobacteria</taxon>
        <taxon>Neisseriales</taxon>
        <taxon>Chromobacteriaceae</taxon>
        <taxon>Paludibacterium</taxon>
    </lineage>
</organism>
<dbReference type="Proteomes" id="UP000295611">
    <property type="component" value="Unassembled WGS sequence"/>
</dbReference>
<dbReference type="FunFam" id="3.40.50.2300:FF:000001">
    <property type="entry name" value="DNA-binding response regulator PhoB"/>
    <property type="match status" value="1"/>
</dbReference>
<name>A0A4V3DV60_9NEIS</name>
<proteinExistence type="predicted"/>
<dbReference type="CDD" id="cd00383">
    <property type="entry name" value="trans_reg_C"/>
    <property type="match status" value="1"/>
</dbReference>
<feature type="domain" description="OmpR/PhoB-type" evidence="11">
    <location>
        <begin position="128"/>
        <end position="227"/>
    </location>
</feature>
<evidence type="ECO:0000256" key="6">
    <source>
        <dbReference type="ARBA" id="ARBA00023125"/>
    </source>
</evidence>
<keyword evidence="13" id="KW-1185">Reference proteome</keyword>
<dbReference type="GO" id="GO:0000976">
    <property type="term" value="F:transcription cis-regulatory region binding"/>
    <property type="evidence" value="ECO:0007669"/>
    <property type="project" value="TreeGrafter"/>
</dbReference>
<comment type="subcellular location">
    <subcellularLocation>
        <location evidence="1">Cytoplasm</location>
    </subcellularLocation>
</comment>
<keyword evidence="3 8" id="KW-0597">Phosphoprotein</keyword>
<evidence type="ECO:0000259" key="10">
    <source>
        <dbReference type="PROSITE" id="PS50110"/>
    </source>
</evidence>
<keyword evidence="2" id="KW-0963">Cytoplasm</keyword>
<keyword evidence="5" id="KW-0805">Transcription regulation</keyword>
<dbReference type="PROSITE" id="PS50110">
    <property type="entry name" value="RESPONSE_REGULATORY"/>
    <property type="match status" value="1"/>
</dbReference>
<dbReference type="PANTHER" id="PTHR48111">
    <property type="entry name" value="REGULATOR OF RPOS"/>
    <property type="match status" value="1"/>
</dbReference>
<dbReference type="Pfam" id="PF00486">
    <property type="entry name" value="Trans_reg_C"/>
    <property type="match status" value="1"/>
</dbReference>
<dbReference type="GO" id="GO:0032993">
    <property type="term" value="C:protein-DNA complex"/>
    <property type="evidence" value="ECO:0007669"/>
    <property type="project" value="TreeGrafter"/>
</dbReference>
<evidence type="ECO:0000256" key="9">
    <source>
        <dbReference type="PROSITE-ProRule" id="PRU01091"/>
    </source>
</evidence>
<dbReference type="SUPFAM" id="SSF46894">
    <property type="entry name" value="C-terminal effector domain of the bipartite response regulators"/>
    <property type="match status" value="1"/>
</dbReference>